<proteinExistence type="inferred from homology"/>
<reference evidence="3 4" key="1">
    <citation type="submission" date="2019-09" db="EMBL/GenBank/DDBJ databases">
        <title>YIM 132180 draft genome.</title>
        <authorList>
            <person name="Zhang K."/>
        </authorList>
    </citation>
    <scope>NUCLEOTIDE SEQUENCE [LARGE SCALE GENOMIC DNA]</scope>
    <source>
        <strain evidence="3 4">YIM 132180</strain>
    </source>
</reference>
<name>A0A7V7PRL9_9HYPH</name>
<dbReference type="AlphaFoldDB" id="A0A7V7PRL9"/>
<dbReference type="Gene3D" id="3.30.70.1060">
    <property type="entry name" value="Dimeric alpha+beta barrel"/>
    <property type="match status" value="1"/>
</dbReference>
<dbReference type="InterPro" id="IPR011008">
    <property type="entry name" value="Dimeric_a/b-barrel"/>
</dbReference>
<dbReference type="InterPro" id="IPR005545">
    <property type="entry name" value="YCII"/>
</dbReference>
<dbReference type="EMBL" id="VZDO01000003">
    <property type="protein sequence ID" value="KAB0681438.1"/>
    <property type="molecule type" value="Genomic_DNA"/>
</dbReference>
<evidence type="ECO:0000313" key="3">
    <source>
        <dbReference type="EMBL" id="KAB0681438.1"/>
    </source>
</evidence>
<organism evidence="3 4">
    <name type="scientific">Plantimonas leprariae</name>
    <dbReference type="NCBI Taxonomy" id="2615207"/>
    <lineage>
        <taxon>Bacteria</taxon>
        <taxon>Pseudomonadati</taxon>
        <taxon>Pseudomonadota</taxon>
        <taxon>Alphaproteobacteria</taxon>
        <taxon>Hyphomicrobiales</taxon>
        <taxon>Aurantimonadaceae</taxon>
        <taxon>Plantimonas</taxon>
    </lineage>
</organism>
<dbReference type="InterPro" id="IPR051807">
    <property type="entry name" value="Sec-metab_biosynth-assoc"/>
</dbReference>
<comment type="caution">
    <text evidence="3">The sequence shown here is derived from an EMBL/GenBank/DDBJ whole genome shotgun (WGS) entry which is preliminary data.</text>
</comment>
<evidence type="ECO:0000259" key="2">
    <source>
        <dbReference type="Pfam" id="PF03795"/>
    </source>
</evidence>
<sequence length="97" mass="10377">MLFAILCDDRDGGLETRLATRADHLAYLKSLGASLRFAGPFLGDDEKPVGSMLVVEAADEAGARALADADPYARAGLFAKVVVRRWNWTVNNPDAAA</sequence>
<gene>
    <name evidence="3" type="ORF">F6X38_06025</name>
</gene>
<dbReference type="PANTHER" id="PTHR33606:SF3">
    <property type="entry name" value="PROTEIN YCII"/>
    <property type="match status" value="1"/>
</dbReference>
<keyword evidence="4" id="KW-1185">Reference proteome</keyword>
<dbReference type="Pfam" id="PF03795">
    <property type="entry name" value="YCII"/>
    <property type="match status" value="1"/>
</dbReference>
<protein>
    <recommendedName>
        <fullName evidence="2">YCII-related domain-containing protein</fullName>
    </recommendedName>
</protein>
<dbReference type="RefSeq" id="WP_150968693.1">
    <property type="nucleotide sequence ID" value="NZ_VZDO01000003.1"/>
</dbReference>
<evidence type="ECO:0000313" key="4">
    <source>
        <dbReference type="Proteomes" id="UP000432089"/>
    </source>
</evidence>
<evidence type="ECO:0000256" key="1">
    <source>
        <dbReference type="ARBA" id="ARBA00007689"/>
    </source>
</evidence>
<feature type="domain" description="YCII-related" evidence="2">
    <location>
        <begin position="1"/>
        <end position="87"/>
    </location>
</feature>
<comment type="similarity">
    <text evidence="1">Belongs to the YciI family.</text>
</comment>
<dbReference type="SUPFAM" id="SSF54909">
    <property type="entry name" value="Dimeric alpha+beta barrel"/>
    <property type="match status" value="1"/>
</dbReference>
<dbReference type="Proteomes" id="UP000432089">
    <property type="component" value="Unassembled WGS sequence"/>
</dbReference>
<accession>A0A7V7PRL9</accession>
<dbReference type="PANTHER" id="PTHR33606">
    <property type="entry name" value="PROTEIN YCII"/>
    <property type="match status" value="1"/>
</dbReference>
<dbReference type="NCBIfam" id="NF009502">
    <property type="entry name" value="PRK12863.1-1"/>
    <property type="match status" value="1"/>
</dbReference>